<dbReference type="GO" id="GO:0006508">
    <property type="term" value="P:proteolysis"/>
    <property type="evidence" value="ECO:0007669"/>
    <property type="project" value="UniProtKB-KW"/>
</dbReference>
<dbReference type="CDD" id="cd06461">
    <property type="entry name" value="M2_ACE"/>
    <property type="match status" value="1"/>
</dbReference>
<keyword evidence="2 21" id="KW-0121">Carboxypeptidase</keyword>
<comment type="catalytic activity">
    <reaction evidence="11">
        <text>Release of a C-terminal dipeptide, oligopeptide-|-Xaa-Yaa, when Xaa is not Pro, and Yaa is neither Asp nor Glu. Thus, conversion of angiotensin I to angiotensin II, with increase in vasoconstrictor activity, but no action on angiotensin II.</text>
        <dbReference type="EC" id="3.4.15.1"/>
    </reaction>
</comment>
<evidence type="ECO:0000256" key="4">
    <source>
        <dbReference type="ARBA" id="ARBA00022723"/>
    </source>
</evidence>
<keyword evidence="9 17" id="KW-1015">Disulfide bond</keyword>
<comment type="caution">
    <text evidence="20">Lacks conserved residue(s) required for the propagation of feature annotation.</text>
</comment>
<dbReference type="PANTHER" id="PTHR10514">
    <property type="entry name" value="ANGIOTENSIN-CONVERTING ENZYME"/>
    <property type="match status" value="1"/>
</dbReference>
<feature type="binding site" evidence="15">
    <location>
        <position position="213"/>
    </location>
    <ligand>
        <name>chloride</name>
        <dbReference type="ChEBI" id="CHEBI:17996"/>
        <label>1</label>
    </ligand>
</feature>
<evidence type="ECO:0000256" key="11">
    <source>
        <dbReference type="ARBA" id="ARBA00036868"/>
    </source>
</evidence>
<evidence type="ECO:0000256" key="22">
    <source>
        <dbReference type="SAM" id="MobiDB-lite"/>
    </source>
</evidence>
<feature type="signal peptide" evidence="23">
    <location>
        <begin position="1"/>
        <end position="17"/>
    </location>
</feature>
<keyword evidence="7 16" id="KW-0862">Zinc</keyword>
<evidence type="ECO:0000256" key="7">
    <source>
        <dbReference type="ARBA" id="ARBA00022833"/>
    </source>
</evidence>
<dbReference type="GO" id="GO:0046872">
    <property type="term" value="F:metal ion binding"/>
    <property type="evidence" value="ECO:0007669"/>
    <property type="project" value="UniProtKB-KW"/>
</dbReference>
<keyword evidence="6 21" id="KW-0378">Hydrolase</keyword>
<dbReference type="PROSITE" id="PS52011">
    <property type="entry name" value="PEPTIDASE_M2"/>
    <property type="match status" value="1"/>
</dbReference>
<feature type="active site" description="Proton acceptor 1" evidence="13">
    <location>
        <position position="372"/>
    </location>
</feature>
<comment type="cofactor">
    <cofactor evidence="21">
        <name>Zn(2+)</name>
        <dbReference type="ChEBI" id="CHEBI:29105"/>
    </cofactor>
    <text evidence="21">Binds 1 zinc ion per subunit.</text>
</comment>
<comment type="similarity">
    <text evidence="1 20 21">Belongs to the peptidase M2 family.</text>
</comment>
<dbReference type="AlphaFoldDB" id="A0A8D9AJK0"/>
<dbReference type="EMBL" id="HBUF01349527">
    <property type="protein sequence ID" value="CAG6712625.1"/>
    <property type="molecule type" value="Transcribed_RNA"/>
</dbReference>
<feature type="binding site" evidence="16">
    <location>
        <position position="375"/>
    </location>
    <ligand>
        <name>Zn(2+)</name>
        <dbReference type="ChEBI" id="CHEBI:29105"/>
        <label>1</label>
        <note>catalytic</note>
    </ligand>
</feature>
<evidence type="ECO:0000256" key="3">
    <source>
        <dbReference type="ARBA" id="ARBA00022670"/>
    </source>
</evidence>
<dbReference type="GO" id="GO:0008241">
    <property type="term" value="F:peptidyl-dipeptidase activity"/>
    <property type="evidence" value="ECO:0007669"/>
    <property type="project" value="UniProtKB-EC"/>
</dbReference>
<dbReference type="EMBL" id="HBUF01174736">
    <property type="protein sequence ID" value="CAG6653673.1"/>
    <property type="molecule type" value="Transcribed_RNA"/>
</dbReference>
<feature type="glycosylation site" description="N-linked (GlcNAc...) asparagine" evidence="14">
    <location>
        <position position="58"/>
    </location>
</feature>
<evidence type="ECO:0000256" key="13">
    <source>
        <dbReference type="PIRSR" id="PIRSR601548-1"/>
    </source>
</evidence>
<feature type="binding site" evidence="19">
    <location>
        <position position="371"/>
    </location>
    <ligand>
        <name>Zn(2+)</name>
        <dbReference type="ChEBI" id="CHEBI:29105"/>
        <label>2</label>
        <note>catalytic</note>
    </ligand>
</feature>
<feature type="region of interest" description="Disordered" evidence="22">
    <location>
        <begin position="608"/>
        <end position="648"/>
    </location>
</feature>
<feature type="binding site" evidence="15">
    <location>
        <position position="510"/>
    </location>
    <ligand>
        <name>chloride</name>
        <dbReference type="ChEBI" id="CHEBI:17996"/>
        <label>1</label>
    </ligand>
</feature>
<accession>A0A8D9AJK0</accession>
<dbReference type="EMBL" id="HBUF01574257">
    <property type="protein sequence ID" value="CAG6767725.1"/>
    <property type="molecule type" value="Transcribed_RNA"/>
</dbReference>
<evidence type="ECO:0000256" key="19">
    <source>
        <dbReference type="PIRSR" id="PIRSR601548-8"/>
    </source>
</evidence>
<dbReference type="EMBL" id="HBUF01574256">
    <property type="protein sequence ID" value="CAG6767722.1"/>
    <property type="molecule type" value="Transcribed_RNA"/>
</dbReference>
<keyword evidence="3 21" id="KW-0645">Protease</keyword>
<keyword evidence="8 21" id="KW-0482">Metalloprotease</keyword>
<evidence type="ECO:0000256" key="21">
    <source>
        <dbReference type="RuleBase" id="RU361144"/>
    </source>
</evidence>
<dbReference type="GO" id="GO:0005886">
    <property type="term" value="C:plasma membrane"/>
    <property type="evidence" value="ECO:0007669"/>
    <property type="project" value="TreeGrafter"/>
</dbReference>
<dbReference type="EMBL" id="HBUF01349528">
    <property type="protein sequence ID" value="CAG6712629.1"/>
    <property type="molecule type" value="Transcribed_RNA"/>
</dbReference>
<feature type="active site" description="Proton acceptor 2" evidence="18">
    <location>
        <position position="372"/>
    </location>
</feature>
<evidence type="ECO:0000256" key="14">
    <source>
        <dbReference type="PIRSR" id="PIRSR601548-10"/>
    </source>
</evidence>
<dbReference type="EMBL" id="HBUF01349529">
    <property type="protein sequence ID" value="CAG6712633.1"/>
    <property type="molecule type" value="Transcribed_RNA"/>
</dbReference>
<organism evidence="24">
    <name type="scientific">Cacopsylla melanoneura</name>
    <dbReference type="NCBI Taxonomy" id="428564"/>
    <lineage>
        <taxon>Eukaryota</taxon>
        <taxon>Metazoa</taxon>
        <taxon>Ecdysozoa</taxon>
        <taxon>Arthropoda</taxon>
        <taxon>Hexapoda</taxon>
        <taxon>Insecta</taxon>
        <taxon>Pterygota</taxon>
        <taxon>Neoptera</taxon>
        <taxon>Paraneoptera</taxon>
        <taxon>Hemiptera</taxon>
        <taxon>Sternorrhyncha</taxon>
        <taxon>Psylloidea</taxon>
        <taxon>Psyllidae</taxon>
        <taxon>Psyllinae</taxon>
        <taxon>Cacopsylla</taxon>
    </lineage>
</organism>
<feature type="disulfide bond" evidence="17 20">
    <location>
        <begin position="340"/>
        <end position="358"/>
    </location>
</feature>
<keyword evidence="5 23" id="KW-0732">Signal</keyword>
<feature type="binding site" evidence="16">
    <location>
        <position position="399"/>
    </location>
    <ligand>
        <name>Zn(2+)</name>
        <dbReference type="ChEBI" id="CHEBI:29105"/>
        <label>1</label>
        <note>catalytic</note>
    </ligand>
</feature>
<evidence type="ECO:0000256" key="9">
    <source>
        <dbReference type="ARBA" id="ARBA00023157"/>
    </source>
</evidence>
<feature type="glycosylation site" description="N-linked (GlcNAc...) asparagine; partial" evidence="14">
    <location>
        <position position="144"/>
    </location>
</feature>
<feature type="disulfide bond" evidence="17">
    <location>
        <begin position="526"/>
        <end position="545"/>
    </location>
</feature>
<evidence type="ECO:0000313" key="24">
    <source>
        <dbReference type="EMBL" id="CAG6767719.1"/>
    </source>
</evidence>
<evidence type="ECO:0000256" key="23">
    <source>
        <dbReference type="SAM" id="SignalP"/>
    </source>
</evidence>
<feature type="binding site" evidence="19">
    <location>
        <position position="375"/>
    </location>
    <ligand>
        <name>Zn(2+)</name>
        <dbReference type="ChEBI" id="CHEBI:29105"/>
        <label>2</label>
        <note>catalytic</note>
    </ligand>
</feature>
<dbReference type="GO" id="GO:0008237">
    <property type="term" value="F:metallopeptidase activity"/>
    <property type="evidence" value="ECO:0007669"/>
    <property type="project" value="UniProtKB-KW"/>
</dbReference>
<feature type="binding site" evidence="16">
    <location>
        <position position="371"/>
    </location>
    <ligand>
        <name>Zn(2+)</name>
        <dbReference type="ChEBI" id="CHEBI:29105"/>
        <label>1</label>
        <note>catalytic</note>
    </ligand>
</feature>
<reference evidence="24" key="1">
    <citation type="submission" date="2021-05" db="EMBL/GenBank/DDBJ databases">
        <authorList>
            <person name="Alioto T."/>
            <person name="Alioto T."/>
            <person name="Gomez Garrido J."/>
        </authorList>
    </citation>
    <scope>NUCLEOTIDE SEQUENCE</scope>
</reference>
<dbReference type="SUPFAM" id="SSF55486">
    <property type="entry name" value="Metalloproteases ('zincins'), catalytic domain"/>
    <property type="match status" value="1"/>
</dbReference>
<feature type="chain" id="PRO_5033956612" description="Angiotensin-converting enzyme" evidence="23">
    <location>
        <begin position="18"/>
        <end position="648"/>
    </location>
</feature>
<dbReference type="GO" id="GO:0004180">
    <property type="term" value="F:carboxypeptidase activity"/>
    <property type="evidence" value="ECO:0007669"/>
    <property type="project" value="UniProtKB-KW"/>
</dbReference>
<proteinExistence type="inferred from homology"/>
<dbReference type="InterPro" id="IPR001548">
    <property type="entry name" value="Peptidase_M2"/>
</dbReference>
<keyword evidence="10 14" id="KW-0325">Glycoprotein</keyword>
<dbReference type="PRINTS" id="PR00791">
    <property type="entry name" value="PEPDIPTASEA"/>
</dbReference>
<evidence type="ECO:0000256" key="18">
    <source>
        <dbReference type="PIRSR" id="PIRSR601548-6"/>
    </source>
</evidence>
<dbReference type="FunFam" id="1.10.1370.30:FF:000004">
    <property type="entry name" value="Angiotensin-converting enzyme"/>
    <property type="match status" value="1"/>
</dbReference>
<evidence type="ECO:0000256" key="15">
    <source>
        <dbReference type="PIRSR" id="PIRSR601548-2"/>
    </source>
</evidence>
<evidence type="ECO:0000256" key="12">
    <source>
        <dbReference type="ARBA" id="ARBA00039858"/>
    </source>
</evidence>
<evidence type="ECO:0000256" key="16">
    <source>
        <dbReference type="PIRSR" id="PIRSR601548-3"/>
    </source>
</evidence>
<keyword evidence="4 16" id="KW-0479">Metal-binding</keyword>
<dbReference type="EMBL" id="HBUF01174733">
    <property type="protein sequence ID" value="CAG6653670.1"/>
    <property type="molecule type" value="Transcribed_RNA"/>
</dbReference>
<feature type="binding site" evidence="19">
    <location>
        <position position="399"/>
    </location>
    <ligand>
        <name>Zn(2+)</name>
        <dbReference type="ChEBI" id="CHEBI:29105"/>
        <label>2</label>
        <note>catalytic</note>
    </ligand>
</feature>
<sequence>MLLSLLLVGALACLAASVDPTQDTDGEVEARQFIDFLNKEHGRHMNEGYHAEWLYSTNLTEHNLNYKINKSLEHATFTKEQWKELNKYPWQTYSDPDLRRQFKIYSVLGSPALEFDKLQKFEKLQSDMETIYSTAKVKHHKDKNKTGLSLEPELTEIFIKSRDPEALRHYWTEFRKQSGKQVRDHYKQYVDLENEVAVKNNFTDAAEYWLDAYDTKDFREQVAKLWEQIRPLYLQIHAYVRRRLNEKYGDKHVNRRGPIPAHLLGNMWAQTWNNIYDLVVPYPEKSKPDVTAELKRQGYTVNKMFRTAEEFFTSLNMSAMPPEFWERSVLEKPADRDIVCHASAWDFHDGKDFRIKMCTRVNEEDLFTIHHEMGHVQYFLEYKNQPMAFREGANPGFHEAVGDTISLSVQTPKHLHKIGLLSNVTNDRETTINDLMKTGLEKIAFLPFGYLMDLWRWGVFKKEVSHEDYNKHWWKLRHEYQGVEPPTHRSEDDFDPGAKYHIVASVPYIRYFVSFVIQFQFHRALCIKAGEFDPKNPSKRPLDECDIYRSKEAGNLLKNMLALGSSKPWPEAMEAITGQREMDASALLDYFEPLQKWLEEENARTGEMVGWEPTDKRVHPKSGTIPPKGASKPVRVESKSHTSNISHV</sequence>
<name>A0A8D9AJK0_9HEMI</name>
<protein>
    <recommendedName>
        <fullName evidence="12 21">Angiotensin-converting enzyme</fullName>
        <ecNumber evidence="21">3.4.-.-</ecNumber>
    </recommendedName>
</protein>
<dbReference type="Pfam" id="PF01401">
    <property type="entry name" value="Peptidase_M2"/>
    <property type="match status" value="1"/>
</dbReference>
<evidence type="ECO:0000256" key="1">
    <source>
        <dbReference type="ARBA" id="ARBA00008139"/>
    </source>
</evidence>
<evidence type="ECO:0000256" key="5">
    <source>
        <dbReference type="ARBA" id="ARBA00022729"/>
    </source>
</evidence>
<dbReference type="EMBL" id="HBUF01120417">
    <property type="protein sequence ID" value="CAG6642031.1"/>
    <property type="molecule type" value="Transcribed_RNA"/>
</dbReference>
<evidence type="ECO:0000256" key="10">
    <source>
        <dbReference type="ARBA" id="ARBA00023180"/>
    </source>
</evidence>
<evidence type="ECO:0000256" key="6">
    <source>
        <dbReference type="ARBA" id="ARBA00022801"/>
    </source>
</evidence>
<dbReference type="EMBL" id="HBUF01574255">
    <property type="protein sequence ID" value="CAG6767719.1"/>
    <property type="molecule type" value="Transcribed_RNA"/>
</dbReference>
<evidence type="ECO:0000256" key="20">
    <source>
        <dbReference type="PROSITE-ProRule" id="PRU01355"/>
    </source>
</evidence>
<feature type="active site" description="Proton donor 1" evidence="13">
    <location>
        <position position="501"/>
    </location>
</feature>
<dbReference type="GO" id="GO:0005615">
    <property type="term" value="C:extracellular space"/>
    <property type="evidence" value="ECO:0007669"/>
    <property type="project" value="TreeGrafter"/>
</dbReference>
<dbReference type="EC" id="3.4.-.-" evidence="21"/>
<feature type="active site" description="Proton donor 2" evidence="18">
    <location>
        <position position="501"/>
    </location>
</feature>
<dbReference type="Gene3D" id="1.10.1370.30">
    <property type="match status" value="2"/>
</dbReference>
<evidence type="ECO:0000256" key="2">
    <source>
        <dbReference type="ARBA" id="ARBA00022645"/>
    </source>
</evidence>
<evidence type="ECO:0000256" key="8">
    <source>
        <dbReference type="ARBA" id="ARBA00023049"/>
    </source>
</evidence>
<dbReference type="PANTHER" id="PTHR10514:SF44">
    <property type="entry name" value="ANGIOTENSIN-CONVERTING ENZYME-RELATED"/>
    <property type="match status" value="1"/>
</dbReference>
<dbReference type="EMBL" id="HBUF01120415">
    <property type="protein sequence ID" value="CAG6642029.1"/>
    <property type="molecule type" value="Transcribed_RNA"/>
</dbReference>
<dbReference type="EMBL" id="HBUF01174734">
    <property type="protein sequence ID" value="CAG6653671.1"/>
    <property type="molecule type" value="Transcribed_RNA"/>
</dbReference>
<evidence type="ECO:0000256" key="17">
    <source>
        <dbReference type="PIRSR" id="PIRSR601548-4"/>
    </source>
</evidence>